<sequence length="265" mass="26569">MLRFNGQSPMAAPGAFSAFPGKVVGTATGVTVQTGMQPVWRILRNSTAAFGELAGQIDGTVHPVSWLMPLQSGRISARGTEIDFTTSATIVAGFPIVGSVSATFTVGPSQLELVVSATGAVSFDFSLTGNAVAVIQAVGALNITFDVGPSTLGAESGIFGNSLITFTGSATARGDGNISGAVTPFTELSPQSLAAAVWDALLANHTTVGSAGYALANISAGSTPEQIASAILAAAQATPIHADTRKMNGATVTGTGAANDLWRGV</sequence>
<evidence type="ECO:0000313" key="1">
    <source>
        <dbReference type="EMBL" id="CAB4141136.1"/>
    </source>
</evidence>
<protein>
    <submittedName>
        <fullName evidence="1">Uncharacterized protein</fullName>
    </submittedName>
</protein>
<proteinExistence type="predicted"/>
<accession>A0A6J5M7P7</accession>
<dbReference type="EMBL" id="LR796387">
    <property type="protein sequence ID" value="CAB4141136.1"/>
    <property type="molecule type" value="Genomic_DNA"/>
</dbReference>
<gene>
    <name evidence="1" type="ORF">UFOVP412_32</name>
</gene>
<name>A0A6J5M7P7_9CAUD</name>
<organism evidence="1">
    <name type="scientific">uncultured Caudovirales phage</name>
    <dbReference type="NCBI Taxonomy" id="2100421"/>
    <lineage>
        <taxon>Viruses</taxon>
        <taxon>Duplodnaviria</taxon>
        <taxon>Heunggongvirae</taxon>
        <taxon>Uroviricota</taxon>
        <taxon>Caudoviricetes</taxon>
        <taxon>Peduoviridae</taxon>
        <taxon>Maltschvirus</taxon>
        <taxon>Maltschvirus maltsch</taxon>
    </lineage>
</organism>
<reference evidence="1" key="1">
    <citation type="submission" date="2020-04" db="EMBL/GenBank/DDBJ databases">
        <authorList>
            <person name="Chiriac C."/>
            <person name="Salcher M."/>
            <person name="Ghai R."/>
            <person name="Kavagutti S V."/>
        </authorList>
    </citation>
    <scope>NUCLEOTIDE SEQUENCE</scope>
</reference>